<dbReference type="EMBL" id="NHYE01001329">
    <property type="protein sequence ID" value="PPQ96763.1"/>
    <property type="molecule type" value="Genomic_DNA"/>
</dbReference>
<comment type="caution">
    <text evidence="6">The sequence shown here is derived from an EMBL/GenBank/DDBJ whole genome shotgun (WGS) entry which is preliminary data.</text>
</comment>
<dbReference type="AlphaFoldDB" id="A0A409Y1D7"/>
<dbReference type="PROSITE" id="PS50011">
    <property type="entry name" value="PROTEIN_KINASE_DOM"/>
    <property type="match status" value="1"/>
</dbReference>
<dbReference type="SUPFAM" id="SSF56112">
    <property type="entry name" value="Protein kinase-like (PK-like)"/>
    <property type="match status" value="1"/>
</dbReference>
<dbReference type="GO" id="GO:0004674">
    <property type="term" value="F:protein serine/threonine kinase activity"/>
    <property type="evidence" value="ECO:0007669"/>
    <property type="project" value="TreeGrafter"/>
</dbReference>
<dbReference type="GO" id="GO:0005634">
    <property type="term" value="C:nucleus"/>
    <property type="evidence" value="ECO:0007669"/>
    <property type="project" value="TreeGrafter"/>
</dbReference>
<reference evidence="6 7" key="1">
    <citation type="journal article" date="2018" name="Evol. Lett.">
        <title>Horizontal gene cluster transfer increased hallucinogenic mushroom diversity.</title>
        <authorList>
            <person name="Reynolds H.T."/>
            <person name="Vijayakumar V."/>
            <person name="Gluck-Thaler E."/>
            <person name="Korotkin H.B."/>
            <person name="Matheny P.B."/>
            <person name="Slot J.C."/>
        </authorList>
    </citation>
    <scope>NUCLEOTIDE SEQUENCE [LARGE SCALE GENOMIC DNA]</scope>
    <source>
        <strain evidence="6 7">SRW20</strain>
    </source>
</reference>
<dbReference type="InParanoid" id="A0A409Y1D7"/>
<feature type="compositionally biased region" description="Basic and acidic residues" evidence="4">
    <location>
        <begin position="514"/>
        <end position="523"/>
    </location>
</feature>
<dbReference type="InterPro" id="IPR011009">
    <property type="entry name" value="Kinase-like_dom_sf"/>
</dbReference>
<dbReference type="GO" id="GO:0005737">
    <property type="term" value="C:cytoplasm"/>
    <property type="evidence" value="ECO:0007669"/>
    <property type="project" value="TreeGrafter"/>
</dbReference>
<name>A0A409Y1D7_9AGAR</name>
<sequence>MSKKPPFATTPAYPPLGTLIDNNTLELVEVLGTGGYGIVYRAVEVFSSNQRSYAVKCLTNTHAHSALRRQLHIREITLHQIASAHPSVVSLVRVVEDIDHLFIIMEYATDHDLFTQILHKCRYLGDDALIKHVFLQMIDAVQYCHSLGIYHRDLKPENVLCFDGGYRVAITDFGLATTDKSSKEFRTGSIYHMSPECQAGETEDAPPYSPMHNDIWSLGIILLNLVTGRNPWKCAMSEDPTYEAYRQDPLQFLPSVLPISEELNNILVQTLDIDWRGRITLSELRDAVAGLRTFYCDNVIFEGSLARCPWEAGLDLGGNTTKAQKSPDKRPVPHIPEGVEPYSVLSTSAVTSCYQSQASTRDDFFETVPWDEDDGQYALEPSTMETYEIDLPYERSGRSSYSSDLSEPATPSSVGETPYHRVRDVMELESVYEYDQESYYDARSTIYPSFTGSTTEDTEDDRFASSVFLATPVDAKPFFYEPEAQYTHGYRTQKKYPSPDTPAYGVAEALQSKFSDDSDRGETLDDFPPTSPNYGTWSGKGQQRLRSRPRPIDIQPHRDTGRHSSVKSHNMFNPMRFFPRSSGTSWLNSKASHQTSRPMPPSSGDRSRQTSPPTGSTAHWSSHYHTRTIPKGRRDSRHPVGGFSYQTRFGREWIP</sequence>
<evidence type="ECO:0000256" key="4">
    <source>
        <dbReference type="SAM" id="MobiDB-lite"/>
    </source>
</evidence>
<feature type="region of interest" description="Disordered" evidence="4">
    <location>
        <begin position="395"/>
        <end position="417"/>
    </location>
</feature>
<feature type="region of interest" description="Disordered" evidence="4">
    <location>
        <begin position="513"/>
        <end position="655"/>
    </location>
</feature>
<feature type="domain" description="Protein kinase" evidence="5">
    <location>
        <begin position="25"/>
        <end position="295"/>
    </location>
</feature>
<proteinExistence type="predicted"/>
<evidence type="ECO:0000256" key="2">
    <source>
        <dbReference type="ARBA" id="ARBA00022840"/>
    </source>
</evidence>
<evidence type="ECO:0000313" key="6">
    <source>
        <dbReference type="EMBL" id="PPQ96763.1"/>
    </source>
</evidence>
<dbReference type="PROSITE" id="PS00107">
    <property type="entry name" value="PROTEIN_KINASE_ATP"/>
    <property type="match status" value="1"/>
</dbReference>
<dbReference type="InterPro" id="IPR017441">
    <property type="entry name" value="Protein_kinase_ATP_BS"/>
</dbReference>
<dbReference type="STRING" id="231916.A0A409Y1D7"/>
<accession>A0A409Y1D7</accession>
<dbReference type="Proteomes" id="UP000284706">
    <property type="component" value="Unassembled WGS sequence"/>
</dbReference>
<evidence type="ECO:0000313" key="7">
    <source>
        <dbReference type="Proteomes" id="UP000284706"/>
    </source>
</evidence>
<dbReference type="OrthoDB" id="541276at2759"/>
<dbReference type="InterPro" id="IPR008271">
    <property type="entry name" value="Ser/Thr_kinase_AS"/>
</dbReference>
<protein>
    <recommendedName>
        <fullName evidence="5">Protein kinase domain-containing protein</fullName>
    </recommendedName>
</protein>
<organism evidence="6 7">
    <name type="scientific">Gymnopilus dilepis</name>
    <dbReference type="NCBI Taxonomy" id="231916"/>
    <lineage>
        <taxon>Eukaryota</taxon>
        <taxon>Fungi</taxon>
        <taxon>Dikarya</taxon>
        <taxon>Basidiomycota</taxon>
        <taxon>Agaricomycotina</taxon>
        <taxon>Agaricomycetes</taxon>
        <taxon>Agaricomycetidae</taxon>
        <taxon>Agaricales</taxon>
        <taxon>Agaricineae</taxon>
        <taxon>Hymenogastraceae</taxon>
        <taxon>Gymnopilus</taxon>
    </lineage>
</organism>
<evidence type="ECO:0000259" key="5">
    <source>
        <dbReference type="PROSITE" id="PS50011"/>
    </source>
</evidence>
<feature type="compositionally biased region" description="Polar residues" evidence="4">
    <location>
        <begin position="609"/>
        <end position="620"/>
    </location>
</feature>
<feature type="compositionally biased region" description="Basic residues" evidence="4">
    <location>
        <begin position="622"/>
        <end position="636"/>
    </location>
</feature>
<gene>
    <name evidence="6" type="ORF">CVT26_006252</name>
</gene>
<dbReference type="PANTHER" id="PTHR44167:SF24">
    <property type="entry name" value="SERINE_THREONINE-PROTEIN KINASE CHK2"/>
    <property type="match status" value="1"/>
</dbReference>
<dbReference type="GO" id="GO:0005524">
    <property type="term" value="F:ATP binding"/>
    <property type="evidence" value="ECO:0007669"/>
    <property type="project" value="UniProtKB-UniRule"/>
</dbReference>
<keyword evidence="2 3" id="KW-0067">ATP-binding</keyword>
<evidence type="ECO:0000256" key="1">
    <source>
        <dbReference type="ARBA" id="ARBA00022741"/>
    </source>
</evidence>
<keyword evidence="1 3" id="KW-0547">Nucleotide-binding</keyword>
<feature type="compositionally biased region" description="Polar residues" evidence="4">
    <location>
        <begin position="532"/>
        <end position="541"/>
    </location>
</feature>
<dbReference type="GO" id="GO:0044773">
    <property type="term" value="P:mitotic DNA damage checkpoint signaling"/>
    <property type="evidence" value="ECO:0007669"/>
    <property type="project" value="TreeGrafter"/>
</dbReference>
<dbReference type="PANTHER" id="PTHR44167">
    <property type="entry name" value="OVARIAN-SPECIFIC SERINE/THREONINE-PROTEIN KINASE LOK-RELATED"/>
    <property type="match status" value="1"/>
</dbReference>
<dbReference type="PROSITE" id="PS00108">
    <property type="entry name" value="PROTEIN_KINASE_ST"/>
    <property type="match status" value="1"/>
</dbReference>
<keyword evidence="7" id="KW-1185">Reference proteome</keyword>
<evidence type="ECO:0000256" key="3">
    <source>
        <dbReference type="PROSITE-ProRule" id="PRU10141"/>
    </source>
</evidence>
<feature type="binding site" evidence="3">
    <location>
        <position position="56"/>
    </location>
    <ligand>
        <name>ATP</name>
        <dbReference type="ChEBI" id="CHEBI:30616"/>
    </ligand>
</feature>
<dbReference type="InterPro" id="IPR000719">
    <property type="entry name" value="Prot_kinase_dom"/>
</dbReference>
<feature type="compositionally biased region" description="Polar residues" evidence="4">
    <location>
        <begin position="581"/>
        <end position="597"/>
    </location>
</feature>
<dbReference type="Pfam" id="PF00069">
    <property type="entry name" value="Pkinase"/>
    <property type="match status" value="1"/>
</dbReference>
<dbReference type="Gene3D" id="1.10.510.10">
    <property type="entry name" value="Transferase(Phosphotransferase) domain 1"/>
    <property type="match status" value="1"/>
</dbReference>
<dbReference type="SMART" id="SM00220">
    <property type="entry name" value="S_TKc"/>
    <property type="match status" value="1"/>
</dbReference>